<keyword evidence="1" id="KW-0732">Signal</keyword>
<dbReference type="Gene3D" id="2.60.120.260">
    <property type="entry name" value="Galactose-binding domain-like"/>
    <property type="match status" value="1"/>
</dbReference>
<feature type="signal peptide" evidence="1">
    <location>
        <begin position="1"/>
        <end position="22"/>
    </location>
</feature>
<name>A0ABV2TAU1_9BACT</name>
<evidence type="ECO:0008006" key="4">
    <source>
        <dbReference type="Google" id="ProtNLM"/>
    </source>
</evidence>
<evidence type="ECO:0000256" key="1">
    <source>
        <dbReference type="SAM" id="SignalP"/>
    </source>
</evidence>
<evidence type="ECO:0000313" key="3">
    <source>
        <dbReference type="Proteomes" id="UP001549749"/>
    </source>
</evidence>
<sequence length="1417" mass="155956">MAFNRKMYAVLTFLGLMGILNAQQVFPHSTLLDYTVPSPNAASLGKFGDIPVNYNVGLPSITVPIYSYSTPNDALALNVSLDYFGGGIRVQEKSSNVGIGWSLNAGGVITRQMRGGPDEGGMGYTGYWAGPALPNVADYQLDENMYGTTVTPTNPYFRYNAGIEDSEPDIFSFTFGGKSGKFIIGKNGDVLIYPSQRLKITKLPGSPTFGFTIVTEEGVKYIFDQQENSGTYVGNVKYYNASAWYVSKIVAPFSTEEINFSYESYISYYQRLFSQTAYKNMMGGSSGTLSGLQSYGNFMSFEAKRLTSISFPRGITLNFSYSTVDRCDVIGDKTLNEILITDGQNTRGFRLNSNYSFSSSAPPPSNCTGYNEETTRLVLHDVTEFSGNVEKAPYVFEYNSSVALPGTNSYAVDHWGFYNGATSNSTLLPYNGTGMGIPPSGALDNANRDANPAYAQAGIIKAIHYPTGGHSEFEFESNTVPATGGSQTVNQNMTASINGMLPDRSTTFTLEKPGTSASPTDFHFEFGGFSPANANCRIIASIVSLDGATTYTDVTLGPGVGYSKTVSVSIPPGTYKYKYAFELPTSPCVTELFVVALDWINIITVPANTGWPVGGLRIKTIKEFDGVSSNALKSRSYSYTIENSEVSSGVLAVKPYYTYNYNDECLGGIDCSNEETLQCMAQTGAYFVIFSSPLFTLSSALGNTVLYSRVVETFTGDGTQTNGSIVRTYTTTSTMPEHGFPYDAFNPSFMTAPFVTPQSLDWIYGALLSEKVYDNNTALKKSVENTYALKADALPSNIKNNFKGIKVFRRRSVWVGCTGGALQTLNFQLNEYFPVVGVSQLVSSVENDYKDNAIVNTIVKAYEYDPDYFTVSKIATTDSKGKIIDQRFYYPFSYTGNAALTALTNTHHILSPLVSTEIWQEQPGDPSSRKLIGGQISEYATFNGSIIKPATMYDFQAFGPVPESTIGVFNPSQVVRNSTYYRTAVQFTAYNNNAYVIGQKKYQDVPVSYMWGSKGSGPIAEATNALSSEIYFESFEEQPGWTTGWLSYDQSKAHAGRWSAKLTASVGSPAVNLSPKWLTVSHAAPRKYHYSGWIYSDGPTSGIYLFMKTATETGYYTYVDNIGTTETNKWVYLEKDFSVPANITLLNLRIDNNGGGNVWFDDLRLHPSDARMTSYTYSPLAGMTSRANANNRFTFFEHDNLGRLVLTRDHDNNILQKFCYTYTGQTEECSFGTAPDWRNTSTALRCKTFDGIRTGEQEQEQQDMNPYSQSTGTTRWVVVGQNCSVCARPATWEATGLTRCQLDGNGNNTGYREMKFINRESCSANYLAEKWEVYTQDLTNCPPPPPQCNENNCTGNDKKCIGGVCETGVWTCVSATRLGPTVWRVTYRYKFSDGSYSTYYEEIDQSSMCVAGDPIEP</sequence>
<accession>A0ABV2TAU1</accession>
<dbReference type="Proteomes" id="UP001549749">
    <property type="component" value="Unassembled WGS sequence"/>
</dbReference>
<dbReference type="RefSeq" id="WP_354662003.1">
    <property type="nucleotide sequence ID" value="NZ_JBEXAC010000002.1"/>
</dbReference>
<keyword evidence="3" id="KW-1185">Reference proteome</keyword>
<evidence type="ECO:0000313" key="2">
    <source>
        <dbReference type="EMBL" id="MET6999440.1"/>
    </source>
</evidence>
<feature type="chain" id="PRO_5045964998" description="YD repeat-containing protein" evidence="1">
    <location>
        <begin position="23"/>
        <end position="1417"/>
    </location>
</feature>
<protein>
    <recommendedName>
        <fullName evidence="4">YD repeat-containing protein</fullName>
    </recommendedName>
</protein>
<gene>
    <name evidence="2" type="ORF">ABR189_18775</name>
</gene>
<reference evidence="2 3" key="1">
    <citation type="submission" date="2024-06" db="EMBL/GenBank/DDBJ databases">
        <title>Chitinophaga defluvii sp. nov., isolated from municipal sewage.</title>
        <authorList>
            <person name="Zhang L."/>
        </authorList>
    </citation>
    <scope>NUCLEOTIDE SEQUENCE [LARGE SCALE GENOMIC DNA]</scope>
    <source>
        <strain evidence="2 3">H8</strain>
    </source>
</reference>
<organism evidence="2 3">
    <name type="scientific">Chitinophaga defluvii</name>
    <dbReference type="NCBI Taxonomy" id="3163343"/>
    <lineage>
        <taxon>Bacteria</taxon>
        <taxon>Pseudomonadati</taxon>
        <taxon>Bacteroidota</taxon>
        <taxon>Chitinophagia</taxon>
        <taxon>Chitinophagales</taxon>
        <taxon>Chitinophagaceae</taxon>
        <taxon>Chitinophaga</taxon>
    </lineage>
</organism>
<dbReference type="EMBL" id="JBEXAC010000002">
    <property type="protein sequence ID" value="MET6999440.1"/>
    <property type="molecule type" value="Genomic_DNA"/>
</dbReference>
<comment type="caution">
    <text evidence="2">The sequence shown here is derived from an EMBL/GenBank/DDBJ whole genome shotgun (WGS) entry which is preliminary data.</text>
</comment>
<proteinExistence type="predicted"/>